<sequence>MRTEKEFINRIKECPMDVKIRGNRQSIILSFDETEVKFPVVDYIYTRFVCSLSHAQILSKGKLEELSLKSFEALATAAINRKGSSFDLTFQA</sequence>
<name>A0ABN6ZFM9_9FIRM</name>
<dbReference type="RefSeq" id="WP_161831667.1">
    <property type="nucleotide sequence ID" value="NZ_AP028127.1"/>
</dbReference>
<gene>
    <name evidence="1" type="ORF">T23_08620</name>
</gene>
<evidence type="ECO:0000313" key="2">
    <source>
        <dbReference type="Proteomes" id="UP001432099"/>
    </source>
</evidence>
<proteinExistence type="predicted"/>
<reference evidence="1" key="1">
    <citation type="journal article" date="2024" name="Int. J. Syst. Evol. Microbiol.">
        <title>Turicibacter faecis sp. nov., isolated from faeces of heart failure mouse model.</title>
        <authorList>
            <person name="Imamura Y."/>
            <person name="Motooka D."/>
            <person name="Nakajima Y."/>
            <person name="Ito S."/>
            <person name="Kitakaze M."/>
            <person name="Iida T."/>
            <person name="Nakamura S."/>
        </authorList>
    </citation>
    <scope>NUCLEOTIDE SEQUENCE</scope>
    <source>
        <strain evidence="1">TC023</strain>
    </source>
</reference>
<evidence type="ECO:0000313" key="1">
    <source>
        <dbReference type="EMBL" id="BEH90760.1"/>
    </source>
</evidence>
<dbReference type="EMBL" id="AP028127">
    <property type="protein sequence ID" value="BEH90760.1"/>
    <property type="molecule type" value="Genomic_DNA"/>
</dbReference>
<protein>
    <submittedName>
        <fullName evidence="1">Uncharacterized protein</fullName>
    </submittedName>
</protein>
<organism evidence="1 2">
    <name type="scientific">Turicibacter faecis</name>
    <dbReference type="NCBI Taxonomy" id="2963365"/>
    <lineage>
        <taxon>Bacteria</taxon>
        <taxon>Bacillati</taxon>
        <taxon>Bacillota</taxon>
        <taxon>Erysipelotrichia</taxon>
        <taxon>Erysipelotrichales</taxon>
        <taxon>Turicibacteraceae</taxon>
        <taxon>Turicibacter</taxon>
    </lineage>
</organism>
<accession>A0ABN6ZFM9</accession>
<dbReference type="Proteomes" id="UP001432099">
    <property type="component" value="Chromosome"/>
</dbReference>
<keyword evidence="2" id="KW-1185">Reference proteome</keyword>